<dbReference type="InterPro" id="IPR046336">
    <property type="entry name" value="Lon_prtase_N_sf"/>
</dbReference>
<dbReference type="InterPro" id="IPR015947">
    <property type="entry name" value="PUA-like_sf"/>
</dbReference>
<keyword evidence="3" id="KW-1185">Reference proteome</keyword>
<evidence type="ECO:0000259" key="1">
    <source>
        <dbReference type="PROSITE" id="PS51787"/>
    </source>
</evidence>
<dbReference type="PANTHER" id="PTHR46732:SF8">
    <property type="entry name" value="ATP-DEPENDENT PROTEASE LA (LON) DOMAIN PROTEIN"/>
    <property type="match status" value="1"/>
</dbReference>
<dbReference type="PROSITE" id="PS51787">
    <property type="entry name" value="LON_N"/>
    <property type="match status" value="1"/>
</dbReference>
<keyword evidence="2" id="KW-0378">Hydrolase</keyword>
<dbReference type="PANTHER" id="PTHR46732">
    <property type="entry name" value="ATP-DEPENDENT PROTEASE LA (LON) DOMAIN PROTEIN"/>
    <property type="match status" value="1"/>
</dbReference>
<dbReference type="Proteomes" id="UP000244162">
    <property type="component" value="Unassembled WGS sequence"/>
</dbReference>
<feature type="domain" description="Lon N-terminal" evidence="1">
    <location>
        <begin position="8"/>
        <end position="197"/>
    </location>
</feature>
<dbReference type="GO" id="GO:0006508">
    <property type="term" value="P:proteolysis"/>
    <property type="evidence" value="ECO:0007669"/>
    <property type="project" value="UniProtKB-KW"/>
</dbReference>
<dbReference type="AlphaFoldDB" id="A0A2T5FXB1"/>
<dbReference type="SMART" id="SM00464">
    <property type="entry name" value="LON"/>
    <property type="match status" value="1"/>
</dbReference>
<evidence type="ECO:0000313" key="2">
    <source>
        <dbReference type="EMBL" id="PTQ10758.1"/>
    </source>
</evidence>
<evidence type="ECO:0000313" key="3">
    <source>
        <dbReference type="Proteomes" id="UP000244162"/>
    </source>
</evidence>
<dbReference type="GO" id="GO:0008233">
    <property type="term" value="F:peptidase activity"/>
    <property type="evidence" value="ECO:0007669"/>
    <property type="project" value="UniProtKB-KW"/>
</dbReference>
<protein>
    <submittedName>
        <fullName evidence="2">ATP-dependent protease</fullName>
    </submittedName>
</protein>
<reference evidence="2 3" key="1">
    <citation type="submission" date="2017-09" db="EMBL/GenBank/DDBJ databases">
        <title>Sphingomonas panjinensis sp.nov., isolated from oil-contaminated soil.</title>
        <authorList>
            <person name="Wang L."/>
            <person name="Chen L."/>
        </authorList>
    </citation>
    <scope>NUCLEOTIDE SEQUENCE [LARGE SCALE GENOMIC DNA]</scope>
    <source>
        <strain evidence="2 3">FW-11</strain>
    </source>
</reference>
<sequence>MASSGNRLSIFPLGGALLFPRSHLPLHIFEPRYRALVTDALARDRRIGMIQPRDRNEPPALFDVGCVGRIAKVEALDDGRFNIVLEGLTRFRLLSEIDAATPFRQIEASFEGFDDSVPPPPLASVLRAELERESRRFAEARGYVLDWDAVSRLDDEALVNGIAQIAPFDVAAKQALLETPTIAERADLLVQFLNFFARGDEDDTTLQ</sequence>
<dbReference type="EMBL" id="NWBU01000009">
    <property type="protein sequence ID" value="PTQ10758.1"/>
    <property type="molecule type" value="Genomic_DNA"/>
</dbReference>
<gene>
    <name evidence="2" type="ORF">CLG96_10140</name>
</gene>
<dbReference type="OrthoDB" id="9806457at2"/>
<organism evidence="2 3">
    <name type="scientific">Sphingomonas oleivorans</name>
    <dbReference type="NCBI Taxonomy" id="1735121"/>
    <lineage>
        <taxon>Bacteria</taxon>
        <taxon>Pseudomonadati</taxon>
        <taxon>Pseudomonadota</taxon>
        <taxon>Alphaproteobacteria</taxon>
        <taxon>Sphingomonadales</taxon>
        <taxon>Sphingomonadaceae</taxon>
        <taxon>Sphingomonas</taxon>
    </lineage>
</organism>
<dbReference type="InterPro" id="IPR003111">
    <property type="entry name" value="Lon_prtase_N"/>
</dbReference>
<accession>A0A2T5FXB1</accession>
<dbReference type="Gene3D" id="2.30.130.40">
    <property type="entry name" value="LON domain-like"/>
    <property type="match status" value="1"/>
</dbReference>
<dbReference type="RefSeq" id="WP_107967781.1">
    <property type="nucleotide sequence ID" value="NZ_NWBU01000009.1"/>
</dbReference>
<name>A0A2T5FXB1_9SPHN</name>
<proteinExistence type="predicted"/>
<dbReference type="Pfam" id="PF02190">
    <property type="entry name" value="LON_substr_bdg"/>
    <property type="match status" value="1"/>
</dbReference>
<comment type="caution">
    <text evidence="2">The sequence shown here is derived from an EMBL/GenBank/DDBJ whole genome shotgun (WGS) entry which is preliminary data.</text>
</comment>
<keyword evidence="2" id="KW-0645">Protease</keyword>
<dbReference type="SUPFAM" id="SSF88697">
    <property type="entry name" value="PUA domain-like"/>
    <property type="match status" value="1"/>
</dbReference>